<evidence type="ECO:0000256" key="1">
    <source>
        <dbReference type="SAM" id="Phobius"/>
    </source>
</evidence>
<reference evidence="3" key="1">
    <citation type="journal article" date="2012" name="MBio">
        <title>Comparative genome analysis of Trichophyton rubrum and related dermatophytes reveals candidate genes involved in infection.</title>
        <authorList>
            <person name="Martinez D.A."/>
            <person name="Oliver B.G."/>
            <person name="Graeser Y."/>
            <person name="Goldberg J.M."/>
            <person name="Li W."/>
            <person name="Martinez-Rossi N.M."/>
            <person name="Monod M."/>
            <person name="Shelest E."/>
            <person name="Barton R.C."/>
            <person name="Birch E."/>
            <person name="Brakhage A.A."/>
            <person name="Chen Z."/>
            <person name="Gurr S.J."/>
            <person name="Heiman D."/>
            <person name="Heitman J."/>
            <person name="Kosti I."/>
            <person name="Rossi A."/>
            <person name="Saif S."/>
            <person name="Samalova M."/>
            <person name="Saunders C.W."/>
            <person name="Shea T."/>
            <person name="Summerbell R.C."/>
            <person name="Xu J."/>
            <person name="Young S."/>
            <person name="Zeng Q."/>
            <person name="Birren B.W."/>
            <person name="Cuomo C.A."/>
            <person name="White T.C."/>
        </authorList>
    </citation>
    <scope>NUCLEOTIDE SEQUENCE [LARGE SCALE GENOMIC DNA]</scope>
    <source>
        <strain evidence="3">ATCC MYA-4607 / CBS 118892</strain>
    </source>
</reference>
<sequence length="127" mass="13761">MEESTATSDVGSLEKALDIEMSRENKGELPKDAIPSFPEGGFRAWLTVSGAAAALFVSFGWVNCIALFQANYEMNQLKGLFHDVHVTGSREPVRQIWSAGTIAHWNSIACSGPHDGKHLDEVLSVCA</sequence>
<keyword evidence="1" id="KW-1133">Transmembrane helix</keyword>
<name>F2SKZ7_TRIRC</name>
<keyword evidence="3" id="KW-1185">Reference proteome</keyword>
<organism evidence="2 3">
    <name type="scientific">Trichophyton rubrum (strain ATCC MYA-4607 / CBS 118892)</name>
    <name type="common">Athlete's foot fungus</name>
    <dbReference type="NCBI Taxonomy" id="559305"/>
    <lineage>
        <taxon>Eukaryota</taxon>
        <taxon>Fungi</taxon>
        <taxon>Dikarya</taxon>
        <taxon>Ascomycota</taxon>
        <taxon>Pezizomycotina</taxon>
        <taxon>Eurotiomycetes</taxon>
        <taxon>Eurotiomycetidae</taxon>
        <taxon>Onygenales</taxon>
        <taxon>Arthrodermataceae</taxon>
        <taxon>Trichophyton</taxon>
    </lineage>
</organism>
<evidence type="ECO:0000313" key="3">
    <source>
        <dbReference type="Proteomes" id="UP000008864"/>
    </source>
</evidence>
<protein>
    <submittedName>
        <fullName evidence="2">Uncharacterized protein</fullName>
    </submittedName>
</protein>
<feature type="transmembrane region" description="Helical" evidence="1">
    <location>
        <begin position="44"/>
        <end position="68"/>
    </location>
</feature>
<accession>F2SKZ7</accession>
<keyword evidence="1" id="KW-0812">Transmembrane</keyword>
<dbReference type="eggNOG" id="KOG2504">
    <property type="taxonomic scope" value="Eukaryota"/>
</dbReference>
<dbReference type="InParanoid" id="F2SKZ7"/>
<dbReference type="HOGENOM" id="CLU_1972042_0_0_1"/>
<dbReference type="RefSeq" id="XP_047603939.1">
    <property type="nucleotide sequence ID" value="XM_047747967.1"/>
</dbReference>
<dbReference type="OrthoDB" id="5667at2759"/>
<keyword evidence="1" id="KW-0472">Membrane</keyword>
<dbReference type="Proteomes" id="UP000008864">
    <property type="component" value="Unassembled WGS sequence"/>
</dbReference>
<gene>
    <name evidence="2" type="ORF">TERG_02812</name>
</gene>
<dbReference type="GeneID" id="10378131"/>
<evidence type="ECO:0000313" key="2">
    <source>
        <dbReference type="EMBL" id="EGD86554.2"/>
    </source>
</evidence>
<dbReference type="VEuPathDB" id="FungiDB:TERG_02812"/>
<dbReference type="EMBL" id="GG700650">
    <property type="protein sequence ID" value="EGD86554.2"/>
    <property type="molecule type" value="Genomic_DNA"/>
</dbReference>
<proteinExistence type="predicted"/>
<dbReference type="AlphaFoldDB" id="F2SKZ7"/>